<gene>
    <name evidence="1" type="ORF">D8M03_17590</name>
</gene>
<dbReference type="AlphaFoldDB" id="A0A494YQZ1"/>
<organism evidence="1 2">
    <name type="scientific">Ureibacillus endophyticus</name>
    <dbReference type="NCBI Taxonomy" id="1978490"/>
    <lineage>
        <taxon>Bacteria</taxon>
        <taxon>Bacillati</taxon>
        <taxon>Bacillota</taxon>
        <taxon>Bacilli</taxon>
        <taxon>Bacillales</taxon>
        <taxon>Caryophanaceae</taxon>
        <taxon>Ureibacillus</taxon>
    </lineage>
</organism>
<evidence type="ECO:0000313" key="2">
    <source>
        <dbReference type="Proteomes" id="UP000272238"/>
    </source>
</evidence>
<protein>
    <submittedName>
        <fullName evidence="1">Uncharacterized protein</fullName>
    </submittedName>
</protein>
<dbReference type="EMBL" id="RBZN01000123">
    <property type="protein sequence ID" value="RKQ11291.1"/>
    <property type="molecule type" value="Genomic_DNA"/>
</dbReference>
<comment type="caution">
    <text evidence="1">The sequence shown here is derived from an EMBL/GenBank/DDBJ whole genome shotgun (WGS) entry which is preliminary data.</text>
</comment>
<dbReference type="RefSeq" id="WP_121216068.1">
    <property type="nucleotide sequence ID" value="NZ_RBZN01000123.1"/>
</dbReference>
<proteinExistence type="predicted"/>
<sequence>MTLPNIPCQTFGGKYFWDTLTNSNGWKLQQNRFTQHYRILDPSNIRQAWNVDEEEIWHVFLAMTSQQEHQNVIEHEPFS</sequence>
<accession>A0A494YQZ1</accession>
<dbReference type="OrthoDB" id="1796720at2"/>
<dbReference type="Proteomes" id="UP000272238">
    <property type="component" value="Unassembled WGS sequence"/>
</dbReference>
<evidence type="ECO:0000313" key="1">
    <source>
        <dbReference type="EMBL" id="RKQ11291.1"/>
    </source>
</evidence>
<keyword evidence="2" id="KW-1185">Reference proteome</keyword>
<name>A0A494YQZ1_9BACL</name>
<reference evidence="1 2" key="1">
    <citation type="journal article" date="2016" name="Antonie Van Leeuwenhoek">
        <title>Lysinibacillus endophyticus sp. nov., an indole-3-acetic acid producing endophytic bacterium isolated from corn root (Zea mays cv. Xinken-5).</title>
        <authorList>
            <person name="Yu J."/>
            <person name="Guan X."/>
            <person name="Liu C."/>
            <person name="Xiang W."/>
            <person name="Yu Z."/>
            <person name="Liu X."/>
            <person name="Wang G."/>
        </authorList>
    </citation>
    <scope>NUCLEOTIDE SEQUENCE [LARGE SCALE GENOMIC DNA]</scope>
    <source>
        <strain evidence="1 2">DSM 100506</strain>
    </source>
</reference>